<dbReference type="EMBL" id="JABEQI010000002">
    <property type="protein sequence ID" value="MBB2185927.1"/>
    <property type="molecule type" value="Genomic_DNA"/>
</dbReference>
<dbReference type="Pfam" id="PF06271">
    <property type="entry name" value="RDD"/>
    <property type="match status" value="1"/>
</dbReference>
<dbReference type="OrthoDB" id="9793824at2"/>
<dbReference type="AlphaFoldDB" id="A0A370GCN8"/>
<dbReference type="PANTHER" id="PTHR36115:SF4">
    <property type="entry name" value="MEMBRANE PROTEIN"/>
    <property type="match status" value="1"/>
</dbReference>
<accession>A0A370GCN8</accession>
<reference evidence="9 10" key="1">
    <citation type="submission" date="2018-07" db="EMBL/GenBank/DDBJ databases">
        <title>Genomic Encyclopedia of Type Strains, Phase IV (KMG-IV): sequencing the most valuable type-strain genomes for metagenomic binning, comparative biology and taxonomic classification.</title>
        <authorList>
            <person name="Goeker M."/>
        </authorList>
    </citation>
    <scope>NUCLEOTIDE SEQUENCE [LARGE SCALE GENOMIC DNA]</scope>
    <source>
        <strain evidence="9 10">DSM 5603</strain>
    </source>
</reference>
<comment type="caution">
    <text evidence="9">The sequence shown here is derived from an EMBL/GenBank/DDBJ whole genome shotgun (WGS) entry which is preliminary data.</text>
</comment>
<evidence type="ECO:0000256" key="1">
    <source>
        <dbReference type="ARBA" id="ARBA00004651"/>
    </source>
</evidence>
<dbReference type="EMBL" id="QQAW01000002">
    <property type="protein sequence ID" value="RDI39743.1"/>
    <property type="molecule type" value="Genomic_DNA"/>
</dbReference>
<feature type="transmembrane region" description="Helical" evidence="6">
    <location>
        <begin position="20"/>
        <end position="42"/>
    </location>
</feature>
<evidence type="ECO:0000256" key="2">
    <source>
        <dbReference type="ARBA" id="ARBA00022475"/>
    </source>
</evidence>
<proteinExistence type="predicted"/>
<dbReference type="PANTHER" id="PTHR36115">
    <property type="entry name" value="PROLINE-RICH ANTIGEN HOMOLOG-RELATED"/>
    <property type="match status" value="1"/>
</dbReference>
<dbReference type="InterPro" id="IPR051791">
    <property type="entry name" value="Pra-immunoreactive"/>
</dbReference>
<evidence type="ECO:0000256" key="3">
    <source>
        <dbReference type="ARBA" id="ARBA00022692"/>
    </source>
</evidence>
<evidence type="ECO:0000256" key="6">
    <source>
        <dbReference type="SAM" id="Phobius"/>
    </source>
</evidence>
<dbReference type="InterPro" id="IPR010432">
    <property type="entry name" value="RDD"/>
</dbReference>
<keyword evidence="2" id="KW-1003">Cell membrane</keyword>
<comment type="subcellular location">
    <subcellularLocation>
        <location evidence="1">Cell membrane</location>
        <topology evidence="1">Multi-pass membrane protein</topology>
    </subcellularLocation>
</comment>
<dbReference type="Proteomes" id="UP000562982">
    <property type="component" value="Unassembled WGS sequence"/>
</dbReference>
<dbReference type="Proteomes" id="UP000254958">
    <property type="component" value="Unassembled WGS sequence"/>
</dbReference>
<keyword evidence="3 6" id="KW-0812">Transmembrane</keyword>
<evidence type="ECO:0000256" key="5">
    <source>
        <dbReference type="ARBA" id="ARBA00023136"/>
    </source>
</evidence>
<evidence type="ECO:0000313" key="9">
    <source>
        <dbReference type="EMBL" id="RDI39743.1"/>
    </source>
</evidence>
<name>A0A370GCN8_GLULI</name>
<organism evidence="9 10">
    <name type="scientific">Gluconacetobacter liquefaciens</name>
    <name type="common">Acetobacter liquefaciens</name>
    <dbReference type="NCBI Taxonomy" id="89584"/>
    <lineage>
        <taxon>Bacteria</taxon>
        <taxon>Pseudomonadati</taxon>
        <taxon>Pseudomonadota</taxon>
        <taxon>Alphaproteobacteria</taxon>
        <taxon>Acetobacterales</taxon>
        <taxon>Acetobacteraceae</taxon>
        <taxon>Gluconacetobacter</taxon>
    </lineage>
</organism>
<evidence type="ECO:0000259" key="7">
    <source>
        <dbReference type="Pfam" id="PF06271"/>
    </source>
</evidence>
<evidence type="ECO:0000313" key="10">
    <source>
        <dbReference type="Proteomes" id="UP000254958"/>
    </source>
</evidence>
<sequence>MPDVPPLSDPFGSLHPRYVWVYAGFWFRTLAWLIDAFILSVLGGIMRLAVSPSLTVTVTNSGSAANKYEISDIVRISDVISTVPADYSYSYSGFHPTWHGNGLYEVLQLLLPALYYILFESSRLQGTPGKRACRMRVTDQHGQKIGLGRATVRYFGHFLSILTLGLGFLMVMWTRRKQALHDLLAGTCVIRQQEEALVSFTPPR</sequence>
<evidence type="ECO:0000256" key="4">
    <source>
        <dbReference type="ARBA" id="ARBA00022989"/>
    </source>
</evidence>
<feature type="domain" description="RDD" evidence="7">
    <location>
        <begin position="22"/>
        <end position="186"/>
    </location>
</feature>
<keyword evidence="10" id="KW-1185">Reference proteome</keyword>
<evidence type="ECO:0000313" key="11">
    <source>
        <dbReference type="Proteomes" id="UP000562982"/>
    </source>
</evidence>
<feature type="transmembrane region" description="Helical" evidence="6">
    <location>
        <begin position="154"/>
        <end position="173"/>
    </location>
</feature>
<dbReference type="RefSeq" id="WP_114726569.1">
    <property type="nucleotide sequence ID" value="NZ_BJMI01000009.1"/>
</dbReference>
<evidence type="ECO:0000313" key="8">
    <source>
        <dbReference type="EMBL" id="MBB2185927.1"/>
    </source>
</evidence>
<gene>
    <name evidence="9" type="ORF">C7453_102539</name>
    <name evidence="8" type="ORF">HLH32_05945</name>
</gene>
<dbReference type="GO" id="GO:0005886">
    <property type="term" value="C:plasma membrane"/>
    <property type="evidence" value="ECO:0007669"/>
    <property type="project" value="UniProtKB-SubCell"/>
</dbReference>
<protein>
    <submittedName>
        <fullName evidence="9">RDD family protein</fullName>
    </submittedName>
</protein>
<keyword evidence="4 6" id="KW-1133">Transmembrane helix</keyword>
<reference evidence="8 11" key="2">
    <citation type="submission" date="2020-04" db="EMBL/GenBank/DDBJ databases">
        <title>Description of novel Gluconacetobacter.</title>
        <authorList>
            <person name="Sombolestani A."/>
        </authorList>
    </citation>
    <scope>NUCLEOTIDE SEQUENCE [LARGE SCALE GENOMIC DNA]</scope>
    <source>
        <strain evidence="8 11">LMG 1382</strain>
    </source>
</reference>
<keyword evidence="5 6" id="KW-0472">Membrane</keyword>